<dbReference type="InterPro" id="IPR012337">
    <property type="entry name" value="RNaseH-like_sf"/>
</dbReference>
<dbReference type="AlphaFoldDB" id="A0A0K1W0J0"/>
<evidence type="ECO:0000313" key="2">
    <source>
        <dbReference type="EMBL" id="AKX33819.1"/>
    </source>
</evidence>
<evidence type="ECO:0000259" key="1">
    <source>
        <dbReference type="PROSITE" id="PS50994"/>
    </source>
</evidence>
<dbReference type="NCBIfam" id="NF033516">
    <property type="entry name" value="transpos_IS3"/>
    <property type="match status" value="1"/>
</dbReference>
<sequence>MAKQWTKNEKLNIINESKKIGILNAALKFDISTSTIKRWKSEVKVKGEGALEWGSGTQAKGNIKKFKSHDWIFKEPDDMSIEELREALKLERALKKHLAKTTKEKYFAIFNVKRMFSLKLSCLYLKVSRYGYLKWLKNGKPKYKNYNRILAIKIRCLFYLFKKRYGYNMITLFLNKYFKERLNPWVVYRYMKIMSLKAAKKKKVPNYDKSGPLRFENLLNRNFKSKNINEKWVTDVTYIKTINGNVYLSVIKDLFNSEIIDWKLSVSPNNKLCHTNLISAIKKRGAPKIIHSDQGSPYTNETWERLCKTNNINISMSRRGNSPDNGACESFFGTFKNECIYTYKVKELHHSNIYKIISDYIEFYNYVRPLLKHKKNSIRNSYGESIFLMSILIDNFI</sequence>
<dbReference type="InterPro" id="IPR048020">
    <property type="entry name" value="Transpos_IS3"/>
</dbReference>
<dbReference type="PATRIC" id="fig|216942.3.peg.153"/>
<protein>
    <submittedName>
        <fullName evidence="2">Transposase</fullName>
    </submittedName>
</protein>
<dbReference type="Pfam" id="PF00665">
    <property type="entry name" value="rve"/>
    <property type="match status" value="1"/>
</dbReference>
<accession>A0A0K1W0J0</accession>
<proteinExistence type="predicted"/>
<dbReference type="Gene3D" id="3.30.420.10">
    <property type="entry name" value="Ribonuclease H-like superfamily/Ribonuclease H"/>
    <property type="match status" value="1"/>
</dbReference>
<keyword evidence="3" id="KW-1185">Reference proteome</keyword>
<dbReference type="GO" id="GO:0015074">
    <property type="term" value="P:DNA integration"/>
    <property type="evidence" value="ECO:0007669"/>
    <property type="project" value="InterPro"/>
</dbReference>
<reference evidence="2 3" key="1">
    <citation type="journal article" date="2015" name="Genome Announc.">
        <title>Complete Genome Sequence of Spiroplasma litorale TN-1T (DSM 21781), a Bacterium Isolated from a Green-Eyed Horsefly (Tabanus nigrovittatus).</title>
        <authorList>
            <person name="Lo W.S."/>
            <person name="Lai Y.C."/>
            <person name="Lien Y.W."/>
            <person name="Wang T.H."/>
            <person name="Kuo C.H."/>
        </authorList>
    </citation>
    <scope>NUCLEOTIDE SEQUENCE [LARGE SCALE GENOMIC DNA]</scope>
    <source>
        <strain evidence="2 3">TN-1</strain>
    </source>
</reference>
<dbReference type="Pfam" id="PF13333">
    <property type="entry name" value="rve_2"/>
    <property type="match status" value="1"/>
</dbReference>
<dbReference type="EMBL" id="CP012357">
    <property type="protein sequence ID" value="AKX33819.1"/>
    <property type="molecule type" value="Genomic_DNA"/>
</dbReference>
<dbReference type="GO" id="GO:0003676">
    <property type="term" value="F:nucleic acid binding"/>
    <property type="evidence" value="ECO:0007669"/>
    <property type="project" value="InterPro"/>
</dbReference>
<feature type="domain" description="Integrase catalytic" evidence="1">
    <location>
        <begin position="208"/>
        <end position="385"/>
    </location>
</feature>
<dbReference type="OrthoDB" id="387655at2"/>
<dbReference type="PROSITE" id="PS50994">
    <property type="entry name" value="INTEGRASE"/>
    <property type="match status" value="1"/>
</dbReference>
<dbReference type="PANTHER" id="PTHR46889:SF4">
    <property type="entry name" value="TRANSPOSASE INSO FOR INSERTION SEQUENCE ELEMENT IS911B-RELATED"/>
    <property type="match status" value="1"/>
</dbReference>
<dbReference type="PANTHER" id="PTHR46889">
    <property type="entry name" value="TRANSPOSASE INSF FOR INSERTION SEQUENCE IS3B-RELATED"/>
    <property type="match status" value="1"/>
</dbReference>
<dbReference type="SUPFAM" id="SSF53098">
    <property type="entry name" value="Ribonuclease H-like"/>
    <property type="match status" value="1"/>
</dbReference>
<dbReference type="KEGG" id="sll:SLITO_v1c01530"/>
<evidence type="ECO:0000313" key="3">
    <source>
        <dbReference type="Proteomes" id="UP000067476"/>
    </source>
</evidence>
<gene>
    <name evidence="2" type="ORF">SLITO_v1c01530</name>
</gene>
<dbReference type="InterPro" id="IPR036397">
    <property type="entry name" value="RNaseH_sf"/>
</dbReference>
<dbReference type="InterPro" id="IPR001584">
    <property type="entry name" value="Integrase_cat-core"/>
</dbReference>
<organism evidence="2 3">
    <name type="scientific">Spiroplasma litorale</name>
    <dbReference type="NCBI Taxonomy" id="216942"/>
    <lineage>
        <taxon>Bacteria</taxon>
        <taxon>Bacillati</taxon>
        <taxon>Mycoplasmatota</taxon>
        <taxon>Mollicutes</taxon>
        <taxon>Entomoplasmatales</taxon>
        <taxon>Spiroplasmataceae</taxon>
        <taxon>Spiroplasma</taxon>
    </lineage>
</organism>
<dbReference type="Proteomes" id="UP000067476">
    <property type="component" value="Chromosome"/>
</dbReference>
<name>A0A0K1W0J0_9MOLU</name>
<dbReference type="InterPro" id="IPR050900">
    <property type="entry name" value="Transposase_IS3/IS150/IS904"/>
</dbReference>
<dbReference type="RefSeq" id="WP_075057916.1">
    <property type="nucleotide sequence ID" value="NZ_CP012357.1"/>
</dbReference>